<feature type="domain" description="eRF1" evidence="1">
    <location>
        <begin position="1"/>
        <end position="78"/>
    </location>
</feature>
<evidence type="ECO:0000313" key="2">
    <source>
        <dbReference type="EMBL" id="VDN38766.1"/>
    </source>
</evidence>
<sequence>MTLVRAKIDMQIPRKRKGFTSQHEKGIQRFLDAVSAAFMRHVNLNVIKCVLIASRGFLKEQFLEHLLQYADAQGKKVDHDASLRHVSMANAEQAIDTLLLSDSLFRSQDLATRKKYVALVESVREQVCDNLKLLNH</sequence>
<dbReference type="Pfam" id="PF03464">
    <property type="entry name" value="eRF1_2"/>
    <property type="match status" value="1"/>
</dbReference>
<dbReference type="GO" id="GO:0070481">
    <property type="term" value="P:nuclear-transcribed mRNA catabolic process, non-stop decay"/>
    <property type="evidence" value="ECO:0007669"/>
    <property type="project" value="InterPro"/>
</dbReference>
<dbReference type="GO" id="GO:0070966">
    <property type="term" value="P:nuclear-transcribed mRNA catabolic process, no-go decay"/>
    <property type="evidence" value="ECO:0007669"/>
    <property type="project" value="InterPro"/>
</dbReference>
<keyword evidence="3" id="KW-1185">Reference proteome</keyword>
<dbReference type="PANTHER" id="PTHR10853:SF0">
    <property type="entry name" value="PROTEIN PELOTA HOMOLOG"/>
    <property type="match status" value="1"/>
</dbReference>
<dbReference type="GO" id="GO:0005737">
    <property type="term" value="C:cytoplasm"/>
    <property type="evidence" value="ECO:0007669"/>
    <property type="project" value="TreeGrafter"/>
</dbReference>
<dbReference type="PANTHER" id="PTHR10853">
    <property type="entry name" value="PELOTA"/>
    <property type="match status" value="1"/>
</dbReference>
<dbReference type="InterPro" id="IPR042226">
    <property type="entry name" value="eFR1_2_sf"/>
</dbReference>
<organism evidence="2 3">
    <name type="scientific">Cylicostephanus goldi</name>
    <name type="common">Nematode worm</name>
    <dbReference type="NCBI Taxonomy" id="71465"/>
    <lineage>
        <taxon>Eukaryota</taxon>
        <taxon>Metazoa</taxon>
        <taxon>Ecdysozoa</taxon>
        <taxon>Nematoda</taxon>
        <taxon>Chromadorea</taxon>
        <taxon>Rhabditida</taxon>
        <taxon>Rhabditina</taxon>
        <taxon>Rhabditomorpha</taxon>
        <taxon>Strongyloidea</taxon>
        <taxon>Strongylidae</taxon>
        <taxon>Cylicostephanus</taxon>
    </lineage>
</organism>
<protein>
    <recommendedName>
        <fullName evidence="1">eRF1 domain-containing protein</fullName>
    </recommendedName>
</protein>
<dbReference type="OrthoDB" id="10249111at2759"/>
<dbReference type="EMBL" id="UYRV01135454">
    <property type="protein sequence ID" value="VDN38766.1"/>
    <property type="molecule type" value="Genomic_DNA"/>
</dbReference>
<dbReference type="InterPro" id="IPR029064">
    <property type="entry name" value="Ribosomal_eL30-like_sf"/>
</dbReference>
<dbReference type="Gene3D" id="3.30.420.60">
    <property type="entry name" value="eRF1 domain 2"/>
    <property type="match status" value="1"/>
</dbReference>
<evidence type="ECO:0000313" key="3">
    <source>
        <dbReference type="Proteomes" id="UP000271889"/>
    </source>
</evidence>
<evidence type="ECO:0000259" key="1">
    <source>
        <dbReference type="Pfam" id="PF03464"/>
    </source>
</evidence>
<proteinExistence type="predicted"/>
<dbReference type="InterPro" id="IPR005141">
    <property type="entry name" value="eRF1_2"/>
</dbReference>
<dbReference type="InterPro" id="IPR004405">
    <property type="entry name" value="TF_pelota"/>
</dbReference>
<gene>
    <name evidence="2" type="ORF">CGOC_LOCUS13810</name>
</gene>
<dbReference type="SUPFAM" id="SSF53137">
    <property type="entry name" value="Translational machinery components"/>
    <property type="match status" value="1"/>
</dbReference>
<accession>A0A3P7R6H6</accession>
<name>A0A3P7R6H6_CYLGO</name>
<dbReference type="Proteomes" id="UP000271889">
    <property type="component" value="Unassembled WGS sequence"/>
</dbReference>
<dbReference type="SUPFAM" id="SSF55315">
    <property type="entry name" value="L30e-like"/>
    <property type="match status" value="1"/>
</dbReference>
<dbReference type="GO" id="GO:0071025">
    <property type="term" value="P:RNA surveillance"/>
    <property type="evidence" value="ECO:0007669"/>
    <property type="project" value="InterPro"/>
</dbReference>
<dbReference type="GO" id="GO:0070651">
    <property type="term" value="P:nonfunctional rRNA decay"/>
    <property type="evidence" value="ECO:0007669"/>
    <property type="project" value="TreeGrafter"/>
</dbReference>
<dbReference type="GO" id="GO:0032790">
    <property type="term" value="P:ribosome disassembly"/>
    <property type="evidence" value="ECO:0007669"/>
    <property type="project" value="TreeGrafter"/>
</dbReference>
<dbReference type="AlphaFoldDB" id="A0A3P7R6H6"/>
<reference evidence="2 3" key="1">
    <citation type="submission" date="2018-11" db="EMBL/GenBank/DDBJ databases">
        <authorList>
            <consortium name="Pathogen Informatics"/>
        </authorList>
    </citation>
    <scope>NUCLEOTIDE SEQUENCE [LARGE SCALE GENOMIC DNA]</scope>
</reference>